<sequence length="92" mass="9402">MIHMMRSGYCLNSGTRNRCSLSDIQKYSLLSLGTVVGKKTCAREGAGVGGDGGGGGRGGGCRAVAVEQGASRVQRAGPAAAEGQLTRMVVDW</sequence>
<proteinExistence type="predicted"/>
<name>A0ABN8IRV4_9NEOP</name>
<dbReference type="EMBL" id="OW152841">
    <property type="protein sequence ID" value="CAH2062429.1"/>
    <property type="molecule type" value="Genomic_DNA"/>
</dbReference>
<organism evidence="1 2">
    <name type="scientific">Iphiclides podalirius</name>
    <name type="common">scarce swallowtail</name>
    <dbReference type="NCBI Taxonomy" id="110791"/>
    <lineage>
        <taxon>Eukaryota</taxon>
        <taxon>Metazoa</taxon>
        <taxon>Ecdysozoa</taxon>
        <taxon>Arthropoda</taxon>
        <taxon>Hexapoda</taxon>
        <taxon>Insecta</taxon>
        <taxon>Pterygota</taxon>
        <taxon>Neoptera</taxon>
        <taxon>Endopterygota</taxon>
        <taxon>Lepidoptera</taxon>
        <taxon>Glossata</taxon>
        <taxon>Ditrysia</taxon>
        <taxon>Papilionoidea</taxon>
        <taxon>Papilionidae</taxon>
        <taxon>Papilioninae</taxon>
        <taxon>Iphiclides</taxon>
    </lineage>
</organism>
<keyword evidence="2" id="KW-1185">Reference proteome</keyword>
<dbReference type="Proteomes" id="UP000837857">
    <property type="component" value="Chromosome 29"/>
</dbReference>
<protein>
    <submittedName>
        <fullName evidence="1">Uncharacterized protein</fullName>
    </submittedName>
</protein>
<evidence type="ECO:0000313" key="1">
    <source>
        <dbReference type="EMBL" id="CAH2062429.1"/>
    </source>
</evidence>
<gene>
    <name evidence="1" type="ORF">IPOD504_LOCUS11973</name>
</gene>
<feature type="non-terminal residue" evidence="1">
    <location>
        <position position="92"/>
    </location>
</feature>
<accession>A0ABN8IRV4</accession>
<evidence type="ECO:0000313" key="2">
    <source>
        <dbReference type="Proteomes" id="UP000837857"/>
    </source>
</evidence>
<reference evidence="1" key="1">
    <citation type="submission" date="2022-03" db="EMBL/GenBank/DDBJ databases">
        <authorList>
            <person name="Martin H S."/>
        </authorList>
    </citation>
    <scope>NUCLEOTIDE SEQUENCE</scope>
</reference>